<evidence type="ECO:0000313" key="1">
    <source>
        <dbReference type="EMBL" id="SDQ08207.1"/>
    </source>
</evidence>
<organism evidence="1 2">
    <name type="scientific">Streptococcus equinus</name>
    <name type="common">Streptococcus bovis</name>
    <dbReference type="NCBI Taxonomy" id="1335"/>
    <lineage>
        <taxon>Bacteria</taxon>
        <taxon>Bacillati</taxon>
        <taxon>Bacillota</taxon>
        <taxon>Bacilli</taxon>
        <taxon>Lactobacillales</taxon>
        <taxon>Streptococcaceae</taxon>
        <taxon>Streptococcus</taxon>
    </lineage>
</organism>
<accession>A0A1H0XZ93</accession>
<sequence>MNKKNNSFSKIFKKVDGFNIIKQYLKSGVLFFAIFQILSQGFSKKSLEIVRNSVDNKILKKFRRKYTSYIINNKQRILKNSIERKSSNKVWVMWLQGIENAPDIVKVCYKSLISNLSDREIILLTEDNYREYVTFPDYIQNKIDKGMIGNAHMSDLLRLELLEKYGGTWIDATVFISDKNIPDYILNSDFFMYQKLKPALDGNPLSVSNWLITSTTYNPILMMTKELLYEYWKKHDSAIHYFIFHMFFQLVIENFEDEWKKVVPVSSSTPHILLLRLFDSYDDRIMEGILYQSSIHKLTYKFSKSDIEKARTFYKKILEESNESKSYSILSTSVSSYERK</sequence>
<protein>
    <submittedName>
        <fullName evidence="1">Capsular polysaccharide synthesis protein</fullName>
    </submittedName>
</protein>
<proteinExistence type="predicted"/>
<dbReference type="InterPro" id="IPR008441">
    <property type="entry name" value="AfumC-like_glycosyl_Trfase"/>
</dbReference>
<dbReference type="AlphaFoldDB" id="A0A1H0XZ93"/>
<evidence type="ECO:0000313" key="2">
    <source>
        <dbReference type="Proteomes" id="UP000182870"/>
    </source>
</evidence>
<dbReference type="EMBL" id="FNKE01000001">
    <property type="protein sequence ID" value="SDQ08207.1"/>
    <property type="molecule type" value="Genomic_DNA"/>
</dbReference>
<dbReference type="OrthoDB" id="9802881at2"/>
<dbReference type="InterPro" id="IPR029044">
    <property type="entry name" value="Nucleotide-diphossugar_trans"/>
</dbReference>
<dbReference type="SUPFAM" id="SSF53448">
    <property type="entry name" value="Nucleotide-diphospho-sugar transferases"/>
    <property type="match status" value="1"/>
</dbReference>
<dbReference type="RefSeq" id="WP_074559843.1">
    <property type="nucleotide sequence ID" value="NZ_FNKE01000001.1"/>
</dbReference>
<gene>
    <name evidence="1" type="ORF">SAMN05216392_0310</name>
</gene>
<dbReference type="Pfam" id="PF05704">
    <property type="entry name" value="Caps_synth"/>
    <property type="match status" value="1"/>
</dbReference>
<reference evidence="1 2" key="1">
    <citation type="submission" date="2016-10" db="EMBL/GenBank/DDBJ databases">
        <authorList>
            <person name="de Groot N.N."/>
        </authorList>
    </citation>
    <scope>NUCLEOTIDE SEQUENCE [LARGE SCALE GENOMIC DNA]</scope>
    <source>
        <strain evidence="1 2">Sb05</strain>
    </source>
</reference>
<dbReference type="Proteomes" id="UP000182870">
    <property type="component" value="Unassembled WGS sequence"/>
</dbReference>
<dbReference type="GO" id="GO:0016757">
    <property type="term" value="F:glycosyltransferase activity"/>
    <property type="evidence" value="ECO:0007669"/>
    <property type="project" value="InterPro"/>
</dbReference>
<dbReference type="Gene3D" id="3.90.550.20">
    <property type="match status" value="1"/>
</dbReference>
<name>A0A1H0XZ93_STREI</name>